<dbReference type="GO" id="GO:0016020">
    <property type="term" value="C:membrane"/>
    <property type="evidence" value="ECO:0007669"/>
    <property type="project" value="UniProtKB-SubCell"/>
</dbReference>
<evidence type="ECO:0008006" key="9">
    <source>
        <dbReference type="Google" id="ProtNLM"/>
    </source>
</evidence>
<gene>
    <name evidence="7" type="ORF">XpiCFBP4643_05660</name>
</gene>
<keyword evidence="2 6" id="KW-0812">Transmembrane</keyword>
<organism evidence="7 8">
    <name type="scientific">Xanthomonas pisi</name>
    <dbReference type="NCBI Taxonomy" id="56457"/>
    <lineage>
        <taxon>Bacteria</taxon>
        <taxon>Pseudomonadati</taxon>
        <taxon>Pseudomonadota</taxon>
        <taxon>Gammaproteobacteria</taxon>
        <taxon>Lysobacterales</taxon>
        <taxon>Lysobacteraceae</taxon>
        <taxon>Xanthomonas</taxon>
    </lineage>
</organism>
<keyword evidence="3 6" id="KW-1133">Transmembrane helix</keyword>
<dbReference type="Proteomes" id="UP000238191">
    <property type="component" value="Unassembled WGS sequence"/>
</dbReference>
<evidence type="ECO:0000256" key="6">
    <source>
        <dbReference type="SAM" id="Phobius"/>
    </source>
</evidence>
<feature type="transmembrane region" description="Helical" evidence="6">
    <location>
        <begin position="157"/>
        <end position="178"/>
    </location>
</feature>
<evidence type="ECO:0000256" key="2">
    <source>
        <dbReference type="ARBA" id="ARBA00022692"/>
    </source>
</evidence>
<name>A0A2S7D628_9XANT</name>
<feature type="transmembrane region" description="Helical" evidence="6">
    <location>
        <begin position="52"/>
        <end position="73"/>
    </location>
</feature>
<comment type="caution">
    <text evidence="7">The sequence shown here is derived from an EMBL/GenBank/DDBJ whole genome shotgun (WGS) entry which is preliminary data.</text>
</comment>
<dbReference type="GO" id="GO:0030255">
    <property type="term" value="P:protein secretion by the type IV secretion system"/>
    <property type="evidence" value="ECO:0007669"/>
    <property type="project" value="InterPro"/>
</dbReference>
<feature type="compositionally biased region" description="Low complexity" evidence="5">
    <location>
        <begin position="286"/>
        <end position="328"/>
    </location>
</feature>
<dbReference type="Pfam" id="PF04610">
    <property type="entry name" value="TrbL"/>
    <property type="match status" value="1"/>
</dbReference>
<accession>A0A2S7D628</accession>
<evidence type="ECO:0000256" key="4">
    <source>
        <dbReference type="ARBA" id="ARBA00023136"/>
    </source>
</evidence>
<dbReference type="OrthoDB" id="5634624at2"/>
<evidence type="ECO:0000313" key="8">
    <source>
        <dbReference type="Proteomes" id="UP000238191"/>
    </source>
</evidence>
<dbReference type="AlphaFoldDB" id="A0A2S7D628"/>
<dbReference type="EMBL" id="MDEI01000004">
    <property type="protein sequence ID" value="PPU69285.1"/>
    <property type="molecule type" value="Genomic_DNA"/>
</dbReference>
<comment type="subcellular location">
    <subcellularLocation>
        <location evidence="1">Membrane</location>
        <topology evidence="1">Multi-pass membrane protein</topology>
    </subcellularLocation>
</comment>
<sequence>MSYLTNRISDFEADLLGRFTLWVSGVAMIVLTIWVMIQGFNMITGRSRESMAAFIVTMCKSALIVAIAASIGMSSPFIQKFVNDDVKKEIAYAITGENKTPEDQVDESLGWMQVALSSIDVLDVVQDPTLDSQKSRAMWMVGVGTGGPAVVAGSMMLLYRIAMALFVGFGPLFILCLLFEQTKSLFQRWLFYGIGTFFSMSVLAVMTSIALDMVTKVSMAFWGSSLLGSVLGQDFTSGISSQALQQGGMGLILTTLILTAPPMAAMFFQGTLGAFTPYAAMGAATGASGAASRPGPQGQPPGSYGYMPPQNEVERSQQTSQPSSSLPTVRTGTPQSSPTVLAGTRGQASSDNT</sequence>
<reference evidence="8" key="1">
    <citation type="submission" date="2016-08" db="EMBL/GenBank/DDBJ databases">
        <authorList>
            <person name="Merda D."/>
            <person name="Briand M."/>
            <person name="Taghouti G."/>
            <person name="Carrere S."/>
            <person name="Gouzy J."/>
            <person name="Portier P."/>
            <person name="Jacques M.-A."/>
            <person name="Fischer-Le Saux M."/>
        </authorList>
    </citation>
    <scope>NUCLEOTIDE SEQUENCE [LARGE SCALE GENOMIC DNA]</scope>
    <source>
        <strain evidence="8">CFBP4643</strain>
    </source>
</reference>
<feature type="region of interest" description="Disordered" evidence="5">
    <location>
        <begin position="286"/>
        <end position="353"/>
    </location>
</feature>
<feature type="compositionally biased region" description="Polar residues" evidence="5">
    <location>
        <begin position="330"/>
        <end position="339"/>
    </location>
</feature>
<evidence type="ECO:0000256" key="3">
    <source>
        <dbReference type="ARBA" id="ARBA00022989"/>
    </source>
</evidence>
<feature type="transmembrane region" description="Helical" evidence="6">
    <location>
        <begin position="248"/>
        <end position="268"/>
    </location>
</feature>
<evidence type="ECO:0000313" key="7">
    <source>
        <dbReference type="EMBL" id="PPU69285.1"/>
    </source>
</evidence>
<evidence type="ECO:0000256" key="1">
    <source>
        <dbReference type="ARBA" id="ARBA00004141"/>
    </source>
</evidence>
<dbReference type="InterPro" id="IPR007688">
    <property type="entry name" value="Conjugal_tfr_TrbL/VirB6"/>
</dbReference>
<feature type="transmembrane region" description="Helical" evidence="6">
    <location>
        <begin position="20"/>
        <end position="40"/>
    </location>
</feature>
<keyword evidence="4 6" id="KW-0472">Membrane</keyword>
<proteinExistence type="predicted"/>
<keyword evidence="8" id="KW-1185">Reference proteome</keyword>
<feature type="transmembrane region" description="Helical" evidence="6">
    <location>
        <begin position="190"/>
        <end position="211"/>
    </location>
</feature>
<evidence type="ECO:0000256" key="5">
    <source>
        <dbReference type="SAM" id="MobiDB-lite"/>
    </source>
</evidence>
<protein>
    <recommendedName>
        <fullName evidence="9">Type VI secretion protein</fullName>
    </recommendedName>
</protein>